<dbReference type="Gene3D" id="2.30.30.40">
    <property type="entry name" value="SH3 Domains"/>
    <property type="match status" value="1"/>
</dbReference>
<keyword evidence="1 2" id="KW-0344">Guanine-nucleotide releasing factor</keyword>
<keyword evidence="7" id="KW-1185">Reference proteome</keyword>
<dbReference type="GO" id="GO:0005085">
    <property type="term" value="F:guanyl-nucleotide exchange factor activity"/>
    <property type="evidence" value="ECO:0007669"/>
    <property type="project" value="UniProtKB-KW"/>
</dbReference>
<dbReference type="Proteomes" id="UP000094455">
    <property type="component" value="Unassembled WGS sequence"/>
</dbReference>
<reference evidence="6 7" key="1">
    <citation type="journal article" date="2016" name="Proc. Natl. Acad. Sci. U.S.A.">
        <title>Comparative genomics of biotechnologically important yeasts.</title>
        <authorList>
            <person name="Riley R."/>
            <person name="Haridas S."/>
            <person name="Wolfe K.H."/>
            <person name="Lopes M.R."/>
            <person name="Hittinger C.T."/>
            <person name="Goeker M."/>
            <person name="Salamov A.A."/>
            <person name="Wisecaver J.H."/>
            <person name="Long T.M."/>
            <person name="Calvey C.H."/>
            <person name="Aerts A.L."/>
            <person name="Barry K.W."/>
            <person name="Choi C."/>
            <person name="Clum A."/>
            <person name="Coughlan A.Y."/>
            <person name="Deshpande S."/>
            <person name="Douglass A.P."/>
            <person name="Hanson S.J."/>
            <person name="Klenk H.-P."/>
            <person name="LaButti K.M."/>
            <person name="Lapidus A."/>
            <person name="Lindquist E.A."/>
            <person name="Lipzen A.M."/>
            <person name="Meier-Kolthoff J.P."/>
            <person name="Ohm R.A."/>
            <person name="Otillar R.P."/>
            <person name="Pangilinan J.L."/>
            <person name="Peng Y."/>
            <person name="Rokas A."/>
            <person name="Rosa C.A."/>
            <person name="Scheuner C."/>
            <person name="Sibirny A.A."/>
            <person name="Slot J.C."/>
            <person name="Stielow J.B."/>
            <person name="Sun H."/>
            <person name="Kurtzman C.P."/>
            <person name="Blackwell M."/>
            <person name="Grigoriev I.V."/>
            <person name="Jeffries T.W."/>
        </authorList>
    </citation>
    <scope>NUCLEOTIDE SEQUENCE [LARGE SCALE GENOMIC DNA]</scope>
    <source>
        <strain evidence="6 7">NRRL Y-2026</strain>
    </source>
</reference>
<dbReference type="PROSITE" id="PS50009">
    <property type="entry name" value="RASGEF_CAT"/>
    <property type="match status" value="1"/>
</dbReference>
<evidence type="ECO:0008006" key="8">
    <source>
        <dbReference type="Google" id="ProtNLM"/>
    </source>
</evidence>
<gene>
    <name evidence="6" type="ORF">PICMEDRAFT_23807</name>
</gene>
<feature type="domain" description="Ras-GEF" evidence="4">
    <location>
        <begin position="878"/>
        <end position="1126"/>
    </location>
</feature>
<organism evidence="6 7">
    <name type="scientific">Pichia membranifaciens NRRL Y-2026</name>
    <dbReference type="NCBI Taxonomy" id="763406"/>
    <lineage>
        <taxon>Eukaryota</taxon>
        <taxon>Fungi</taxon>
        <taxon>Dikarya</taxon>
        <taxon>Ascomycota</taxon>
        <taxon>Saccharomycotina</taxon>
        <taxon>Pichiomycetes</taxon>
        <taxon>Pichiales</taxon>
        <taxon>Pichiaceae</taxon>
        <taxon>Pichia</taxon>
    </lineage>
</organism>
<evidence type="ECO:0000256" key="1">
    <source>
        <dbReference type="ARBA" id="ARBA00022658"/>
    </source>
</evidence>
<dbReference type="InterPro" id="IPR008937">
    <property type="entry name" value="Ras-like_GEF"/>
</dbReference>
<evidence type="ECO:0000256" key="2">
    <source>
        <dbReference type="PROSITE-ProRule" id="PRU00168"/>
    </source>
</evidence>
<dbReference type="SMART" id="SM00229">
    <property type="entry name" value="RasGEFN"/>
    <property type="match status" value="1"/>
</dbReference>
<dbReference type="SUPFAM" id="SSF48366">
    <property type="entry name" value="Ras GEF"/>
    <property type="match status" value="1"/>
</dbReference>
<dbReference type="InterPro" id="IPR000651">
    <property type="entry name" value="Ras-like_Gua-exchang_fac_N"/>
</dbReference>
<dbReference type="Pfam" id="PF00617">
    <property type="entry name" value="RasGEF"/>
    <property type="match status" value="1"/>
</dbReference>
<dbReference type="PROSITE" id="PS50212">
    <property type="entry name" value="RASGEF_NTER"/>
    <property type="match status" value="1"/>
</dbReference>
<dbReference type="PANTHER" id="PTHR23113">
    <property type="entry name" value="GUANINE NUCLEOTIDE EXCHANGE FACTOR"/>
    <property type="match status" value="1"/>
</dbReference>
<dbReference type="InterPro" id="IPR001895">
    <property type="entry name" value="RASGEF_cat_dom"/>
</dbReference>
<feature type="non-terminal residue" evidence="6">
    <location>
        <position position="1177"/>
    </location>
</feature>
<sequence>SVMTDNSEDEDDASALFVTSLYAFSSDALESENDSSICLSFDQDEIAFTYNLDDSGWGEVTLLSSLKRGWVPMNYFRSTVATDITKDDIKSMSCKELTQTRTPLRLLLKYAGTFLLNPQSKPVYIGGELRGYTFDVECFNGITDGLRKLLIDTNCISRSNSFVQTKPVVRKMRKKLLRGWADLIGKIKDYMGTIATPKIEYLQLLTFHLLQKAITFLDIWGLEQDRIDEGLEYQKANSLSLTDNNTKLAWNSLELVSLDIVYLDRPPIASYRVNEIYNQLLTYLCLIAGRIDLVEHNPKSFTVVGIVIGHINLLVNEFFFIIKLLKNTLNESENEEQRIKNVSKYGKLGSQMNLKSQIGVLDSQTEKLRQLVEELNTYMKIIHDTSFKSVHNHNEGFNTPTSISKQDQGDVLYFYSKEGGAVVVCACKMIEFSSNAYKILKNMVNITDDLVLPNNRKYPNYLEMNIKPEHFIKECSTALANDSNIQKQVKSFKKLSMTAGQNGNKMISNRSSNRYSVFKAGKSTDVQLSSSGLDFLSHFESESLQNSPFLNGQEFEDNVKDISDYEFNAEQEILRAEKSNNIIGASFKALVFLLTDENNPPDYFFTSTFFLTFRIFADGTQLLDALIKRFDVNDDYKNHASNYNSSVSESKIRSRRKLVVKSFQFWLESYWKCKSDYVLLAPIMNFFNEGMKSFLPIETYQLLVTASKLIGHPPIENINDKLNYYNNISNNQQLLPRKISSKLHKKTLSRLSLGAETNGLLGEIEAYNSFLDDIDTYELKEVENQKAESNIRASLNLNLDIELKNSNSNSILLTKQQISMIRMVVMSYRRMLGTHWNLKHKENQFEPMDTQTLVESWWGASQESWKILNDDLTLLNFNGLEIAKQLTLIENKMFCSIQAGELLNQNFTTKKLHLNLSPNIQKSILFTNLLSDYVIESILKPGLQMRQRIHAIKCWLKIAISCLYLRNFNSLASIMTSLQSFLITRITKIWEGLSDKYEELFQYLASIIHPNRNYNTYREKLRDFLATNLQEKIDIPTVPYLSLFLQDLTFVVDGNPNYRTNTKSFLDEKLINIDKYFKITEIISDIQTLQVSYKDVGELGSIYNDKNTDIVRSETIKNLRSQFDQSQDVSFADMFDITGVPVLQELILLEIWKVKQTNARDDDRSWKLSCAIQPREK</sequence>
<name>A0A1E3NQD1_9ASCO</name>
<dbReference type="GeneID" id="30179012"/>
<accession>A0A1E3NQD1</accession>
<dbReference type="STRING" id="763406.A0A1E3NQD1"/>
<evidence type="ECO:0000313" key="6">
    <source>
        <dbReference type="EMBL" id="ODQ48317.1"/>
    </source>
</evidence>
<evidence type="ECO:0000259" key="5">
    <source>
        <dbReference type="PROSITE" id="PS50212"/>
    </source>
</evidence>
<protein>
    <recommendedName>
        <fullName evidence="8">Ras-GEF domain-containing protein</fullName>
    </recommendedName>
</protein>
<evidence type="ECO:0000259" key="4">
    <source>
        <dbReference type="PROSITE" id="PS50009"/>
    </source>
</evidence>
<dbReference type="PANTHER" id="PTHR23113:SF354">
    <property type="entry name" value="BUD SITE SELECTION PROTEIN 5"/>
    <property type="match status" value="1"/>
</dbReference>
<dbReference type="SUPFAM" id="SSF50044">
    <property type="entry name" value="SH3-domain"/>
    <property type="match status" value="1"/>
</dbReference>
<dbReference type="GO" id="GO:0007265">
    <property type="term" value="P:Ras protein signal transduction"/>
    <property type="evidence" value="ECO:0007669"/>
    <property type="project" value="TreeGrafter"/>
</dbReference>
<dbReference type="SMART" id="SM00147">
    <property type="entry name" value="RasGEF"/>
    <property type="match status" value="1"/>
</dbReference>
<feature type="coiled-coil region" evidence="3">
    <location>
        <begin position="322"/>
        <end position="381"/>
    </location>
</feature>
<proteinExistence type="predicted"/>
<keyword evidence="3" id="KW-0175">Coiled coil</keyword>
<dbReference type="InterPro" id="IPR036028">
    <property type="entry name" value="SH3-like_dom_sf"/>
</dbReference>
<evidence type="ECO:0000313" key="7">
    <source>
        <dbReference type="Proteomes" id="UP000094455"/>
    </source>
</evidence>
<dbReference type="Gene3D" id="1.20.870.10">
    <property type="entry name" value="Son of sevenless (SoS) protein Chain: S domain 1"/>
    <property type="match status" value="1"/>
</dbReference>
<evidence type="ECO:0000256" key="3">
    <source>
        <dbReference type="SAM" id="Coils"/>
    </source>
</evidence>
<dbReference type="OrthoDB" id="546434at2759"/>
<dbReference type="Gene3D" id="1.10.840.10">
    <property type="entry name" value="Ras guanine-nucleotide exchange factors catalytic domain"/>
    <property type="match status" value="1"/>
</dbReference>
<dbReference type="GO" id="GO:0005886">
    <property type="term" value="C:plasma membrane"/>
    <property type="evidence" value="ECO:0007669"/>
    <property type="project" value="TreeGrafter"/>
</dbReference>
<dbReference type="Pfam" id="PF00618">
    <property type="entry name" value="RasGEF_N"/>
    <property type="match status" value="1"/>
</dbReference>
<feature type="domain" description="N-terminal Ras-GEF" evidence="5">
    <location>
        <begin position="578"/>
        <end position="711"/>
    </location>
</feature>
<dbReference type="AlphaFoldDB" id="A0A1E3NQD1"/>
<dbReference type="InterPro" id="IPR023578">
    <property type="entry name" value="Ras_GEF_dom_sf"/>
</dbReference>
<dbReference type="InterPro" id="IPR036964">
    <property type="entry name" value="RASGEF_cat_dom_sf"/>
</dbReference>
<dbReference type="EMBL" id="KV454001">
    <property type="protein sequence ID" value="ODQ48317.1"/>
    <property type="molecule type" value="Genomic_DNA"/>
</dbReference>
<feature type="non-terminal residue" evidence="6">
    <location>
        <position position="1"/>
    </location>
</feature>
<dbReference type="RefSeq" id="XP_019019430.1">
    <property type="nucleotide sequence ID" value="XM_019162325.1"/>
</dbReference>